<feature type="compositionally biased region" description="Polar residues" evidence="4">
    <location>
        <begin position="207"/>
        <end position="219"/>
    </location>
</feature>
<gene>
    <name evidence="7" type="ORF">TWF730_006538</name>
</gene>
<feature type="compositionally biased region" description="Basic residues" evidence="4">
    <location>
        <begin position="679"/>
        <end position="697"/>
    </location>
</feature>
<feature type="compositionally biased region" description="Basic and acidic residues" evidence="4">
    <location>
        <begin position="623"/>
        <end position="632"/>
    </location>
</feature>
<dbReference type="Gene3D" id="1.20.920.10">
    <property type="entry name" value="Bromodomain-like"/>
    <property type="match status" value="2"/>
</dbReference>
<feature type="domain" description="NET" evidence="6">
    <location>
        <begin position="722"/>
        <end position="802"/>
    </location>
</feature>
<comment type="caution">
    <text evidence="7">The sequence shown here is derived from an EMBL/GenBank/DDBJ whole genome shotgun (WGS) entry which is preliminary data.</text>
</comment>
<dbReference type="PROSITE" id="PS00633">
    <property type="entry name" value="BROMODOMAIN_1"/>
    <property type="match status" value="2"/>
</dbReference>
<evidence type="ECO:0000313" key="7">
    <source>
        <dbReference type="EMBL" id="KAK6360396.1"/>
    </source>
</evidence>
<feature type="compositionally biased region" description="Low complexity" evidence="4">
    <location>
        <begin position="1"/>
        <end position="17"/>
    </location>
</feature>
<dbReference type="GO" id="GO:0006355">
    <property type="term" value="P:regulation of DNA-templated transcription"/>
    <property type="evidence" value="ECO:0007669"/>
    <property type="project" value="TreeGrafter"/>
</dbReference>
<dbReference type="Proteomes" id="UP001373714">
    <property type="component" value="Unassembled WGS sequence"/>
</dbReference>
<dbReference type="Gene3D" id="1.20.1270.220">
    <property type="match status" value="1"/>
</dbReference>
<feature type="compositionally biased region" description="Low complexity" evidence="4">
    <location>
        <begin position="456"/>
        <end position="473"/>
    </location>
</feature>
<proteinExistence type="predicted"/>
<evidence type="ECO:0000313" key="8">
    <source>
        <dbReference type="Proteomes" id="UP001373714"/>
    </source>
</evidence>
<dbReference type="SMART" id="SM00297">
    <property type="entry name" value="BROMO"/>
    <property type="match status" value="2"/>
</dbReference>
<dbReference type="CDD" id="cd05498">
    <property type="entry name" value="Bromo_Brdt_II_like"/>
    <property type="match status" value="1"/>
</dbReference>
<dbReference type="GO" id="GO:0005634">
    <property type="term" value="C:nucleus"/>
    <property type="evidence" value="ECO:0007669"/>
    <property type="project" value="TreeGrafter"/>
</dbReference>
<keyword evidence="8" id="KW-1185">Reference proteome</keyword>
<organism evidence="7 8">
    <name type="scientific">Orbilia blumenaviensis</name>
    <dbReference type="NCBI Taxonomy" id="1796055"/>
    <lineage>
        <taxon>Eukaryota</taxon>
        <taxon>Fungi</taxon>
        <taxon>Dikarya</taxon>
        <taxon>Ascomycota</taxon>
        <taxon>Pezizomycotina</taxon>
        <taxon>Orbiliomycetes</taxon>
        <taxon>Orbiliales</taxon>
        <taxon>Orbiliaceae</taxon>
        <taxon>Orbilia</taxon>
    </lineage>
</organism>
<dbReference type="PANTHER" id="PTHR22880">
    <property type="entry name" value="FALZ-RELATED BROMODOMAIN-CONTAINING PROTEINS"/>
    <property type="match status" value="1"/>
</dbReference>
<feature type="compositionally biased region" description="Polar residues" evidence="4">
    <location>
        <begin position="93"/>
        <end position="151"/>
    </location>
</feature>
<dbReference type="InterPro" id="IPR043509">
    <property type="entry name" value="Bromo_Brdt_II"/>
</dbReference>
<dbReference type="GO" id="GO:0000785">
    <property type="term" value="C:chromatin"/>
    <property type="evidence" value="ECO:0007669"/>
    <property type="project" value="TreeGrafter"/>
</dbReference>
<keyword evidence="2 3" id="KW-0103">Bromodomain</keyword>
<dbReference type="PRINTS" id="PR00503">
    <property type="entry name" value="BROMODOMAIN"/>
</dbReference>
<protein>
    <recommendedName>
        <fullName evidence="9">Bromodomain-containing protein</fullName>
    </recommendedName>
</protein>
<feature type="region of interest" description="Disordered" evidence="4">
    <location>
        <begin position="676"/>
        <end position="729"/>
    </location>
</feature>
<evidence type="ECO:0008006" key="9">
    <source>
        <dbReference type="Google" id="ProtNLM"/>
    </source>
</evidence>
<dbReference type="PANTHER" id="PTHR22880:SF225">
    <property type="entry name" value="BROMODOMAIN-CONTAINING PROTEIN BET-1-RELATED"/>
    <property type="match status" value="1"/>
</dbReference>
<feature type="compositionally biased region" description="Low complexity" evidence="4">
    <location>
        <begin position="26"/>
        <end position="37"/>
    </location>
</feature>
<reference evidence="7 8" key="1">
    <citation type="submission" date="2019-10" db="EMBL/GenBank/DDBJ databases">
        <authorList>
            <person name="Palmer J.M."/>
        </authorList>
    </citation>
    <scope>NUCLEOTIDE SEQUENCE [LARGE SCALE GENOMIC DNA]</scope>
    <source>
        <strain evidence="7 8">TWF730</strain>
    </source>
</reference>
<dbReference type="GO" id="GO:0006338">
    <property type="term" value="P:chromatin remodeling"/>
    <property type="evidence" value="ECO:0007669"/>
    <property type="project" value="TreeGrafter"/>
</dbReference>
<dbReference type="InterPro" id="IPR001487">
    <property type="entry name" value="Bromodomain"/>
</dbReference>
<evidence type="ECO:0000256" key="1">
    <source>
        <dbReference type="ARBA" id="ARBA00022737"/>
    </source>
</evidence>
<accession>A0AAV9VHK0</accession>
<evidence type="ECO:0000256" key="2">
    <source>
        <dbReference type="ARBA" id="ARBA00023117"/>
    </source>
</evidence>
<dbReference type="InterPro" id="IPR050935">
    <property type="entry name" value="Bromo_chromatin_reader"/>
</dbReference>
<dbReference type="InterPro" id="IPR036427">
    <property type="entry name" value="Bromodomain-like_sf"/>
</dbReference>
<feature type="domain" description="Bromo" evidence="5">
    <location>
        <begin position="313"/>
        <end position="385"/>
    </location>
</feature>
<dbReference type="SUPFAM" id="SSF47370">
    <property type="entry name" value="Bromodomain"/>
    <property type="match status" value="2"/>
</dbReference>
<dbReference type="EMBL" id="JAVHNS010000003">
    <property type="protein sequence ID" value="KAK6360396.1"/>
    <property type="molecule type" value="Genomic_DNA"/>
</dbReference>
<feature type="compositionally biased region" description="Acidic residues" evidence="4">
    <location>
        <begin position="869"/>
        <end position="883"/>
    </location>
</feature>
<feature type="compositionally biased region" description="Low complexity" evidence="4">
    <location>
        <begin position="698"/>
        <end position="714"/>
    </location>
</feature>
<feature type="region of interest" description="Disordered" evidence="4">
    <location>
        <begin position="623"/>
        <end position="655"/>
    </location>
</feature>
<dbReference type="InterPro" id="IPR038336">
    <property type="entry name" value="NET_sf"/>
</dbReference>
<evidence type="ECO:0000256" key="3">
    <source>
        <dbReference type="PROSITE-ProRule" id="PRU00035"/>
    </source>
</evidence>
<dbReference type="Pfam" id="PF00439">
    <property type="entry name" value="Bromodomain"/>
    <property type="match status" value="2"/>
</dbReference>
<feature type="compositionally biased region" description="Acidic residues" evidence="4">
    <location>
        <begin position="639"/>
        <end position="655"/>
    </location>
</feature>
<feature type="compositionally biased region" description="Polar residues" evidence="4">
    <location>
        <begin position="60"/>
        <end position="73"/>
    </location>
</feature>
<dbReference type="PROSITE" id="PS50014">
    <property type="entry name" value="BROMODOMAIN_2"/>
    <property type="match status" value="2"/>
</dbReference>
<dbReference type="InterPro" id="IPR018359">
    <property type="entry name" value="Bromodomain_CS"/>
</dbReference>
<feature type="compositionally biased region" description="Polar residues" evidence="4">
    <location>
        <begin position="274"/>
        <end position="283"/>
    </location>
</feature>
<keyword evidence="1" id="KW-0677">Repeat</keyword>
<dbReference type="InterPro" id="IPR027353">
    <property type="entry name" value="NET_dom"/>
</dbReference>
<feature type="domain" description="Bromo" evidence="5">
    <location>
        <begin position="536"/>
        <end position="608"/>
    </location>
</feature>
<feature type="region of interest" description="Disordered" evidence="4">
    <location>
        <begin position="434"/>
        <end position="511"/>
    </location>
</feature>
<feature type="compositionally biased region" description="Polar residues" evidence="4">
    <location>
        <begin position="255"/>
        <end position="266"/>
    </location>
</feature>
<sequence length="883" mass="95135">MANLPSSSSPIPSSDIDTSNGSKQLPSTAAPTSSEETSTSDKKKDTSTGIEPDTAVAVADSNSSDGHQTSNSLLKPITAPLSPPIPTPPFSESFDTSAPGQRAMSNLTLESPESTSKPLETSSTIPAVSGDSSISDQPITATPAVVQQPTSDLREAPISSESKEVNMEDAVPTPTAEAPNKLEGGSKGAPTTAPAGQDAEMPDAPAHTSSPPALMSSSLVRARSESVEPERPNKRQKTAEPESLPDAADQEHTAKTNGSPAKTEATSPAAMDTSADQPGQASASGPADAPAFTGEPMPIHQSKFALSNLKNIKRLKDAQAFLFPVDPIKLSLPTYFEIVKNPMSLADIERKLTSNEYHNPEELKADIHLMVQNSILFNGLEHAVTQSGIHIRDKYLHILEKMPPAEIISKSKPQPKRPVVSTAAATAVVAAAAPTSIPSPAVQTPDSRIRRESARASVPSSAMSPTAASPTFSLTPGGVPQIRRDSIVTADGRPKRPIHAPPPKDLPYSDLKPRRKKSVAEFKFCEGIMKELWKKQHNAIAFPFYNPVDPVALEIPDYFKVIKKPMDMSEIQRKLNHNEYNNSNEFEADIRLMFNNCYKFNPPNSPVYDCGKQLEAVFDDKWSQKPSFKEETPTPPVVAEEEDGEDSDDEDSDEDAQPALEMLKAQLSTIHSQIETIEKKKKSKKSPPATSKKHKKSSSAGAAVGKATTKATPSNKKKGSNAKKKEPVVPYMTFAQKTELSERINQLSPHKMQQVLSLIKTYHPDLAEGDEIELDIDELAPATVHKLYIFVTENTNPSTESAAPVAPAPKMPKNVPTKQRKKNKPMSATEQERKIREIQSQIEGFEGGSPTDDGPRSLASMGTKQVESSSDDDPSSGSESEEE</sequence>
<dbReference type="PROSITE" id="PS51525">
    <property type="entry name" value="NET"/>
    <property type="match status" value="1"/>
</dbReference>
<dbReference type="AlphaFoldDB" id="A0AAV9VHK0"/>
<evidence type="ECO:0000259" key="5">
    <source>
        <dbReference type="PROSITE" id="PS50014"/>
    </source>
</evidence>
<feature type="region of interest" description="Disordered" evidence="4">
    <location>
        <begin position="796"/>
        <end position="883"/>
    </location>
</feature>
<name>A0AAV9VHK0_9PEZI</name>
<evidence type="ECO:0000259" key="6">
    <source>
        <dbReference type="PROSITE" id="PS51525"/>
    </source>
</evidence>
<evidence type="ECO:0000256" key="4">
    <source>
        <dbReference type="SAM" id="MobiDB-lite"/>
    </source>
</evidence>
<feature type="region of interest" description="Disordered" evidence="4">
    <location>
        <begin position="1"/>
        <end position="296"/>
    </location>
</feature>
<dbReference type="Pfam" id="PF17035">
    <property type="entry name" value="BET"/>
    <property type="match status" value="1"/>
</dbReference>
<feature type="compositionally biased region" description="Basic and acidic residues" evidence="4">
    <location>
        <begin position="222"/>
        <end position="240"/>
    </location>
</feature>